<gene>
    <name evidence="1" type="ORF">TorRG33x02_287900</name>
</gene>
<reference evidence="2" key="1">
    <citation type="submission" date="2016-06" db="EMBL/GenBank/DDBJ databases">
        <title>Parallel loss of symbiosis genes in relatives of nitrogen-fixing non-legume Parasponia.</title>
        <authorList>
            <person name="Van Velzen R."/>
            <person name="Holmer R."/>
            <person name="Bu F."/>
            <person name="Rutten L."/>
            <person name="Van Zeijl A."/>
            <person name="Liu W."/>
            <person name="Santuari L."/>
            <person name="Cao Q."/>
            <person name="Sharma T."/>
            <person name="Shen D."/>
            <person name="Roswanjaya Y."/>
            <person name="Wardhani T."/>
            <person name="Kalhor M.S."/>
            <person name="Jansen J."/>
            <person name="Van den Hoogen J."/>
            <person name="Gungor B."/>
            <person name="Hartog M."/>
            <person name="Hontelez J."/>
            <person name="Verver J."/>
            <person name="Yang W.-C."/>
            <person name="Schijlen E."/>
            <person name="Repin R."/>
            <person name="Schilthuizen M."/>
            <person name="Schranz E."/>
            <person name="Heidstra R."/>
            <person name="Miyata K."/>
            <person name="Fedorova E."/>
            <person name="Kohlen W."/>
            <person name="Bisseling T."/>
            <person name="Smit S."/>
            <person name="Geurts R."/>
        </authorList>
    </citation>
    <scope>NUCLEOTIDE SEQUENCE [LARGE SCALE GENOMIC DNA]</scope>
    <source>
        <strain evidence="2">cv. RG33-2</strain>
    </source>
</reference>
<protein>
    <recommendedName>
        <fullName evidence="3">Pentatricopeptide repeat</fullName>
    </recommendedName>
</protein>
<dbReference type="Gene3D" id="1.25.40.10">
    <property type="entry name" value="Tetratricopeptide repeat domain"/>
    <property type="match status" value="1"/>
</dbReference>
<dbReference type="InterPro" id="IPR046960">
    <property type="entry name" value="PPR_At4g14850-like_plant"/>
</dbReference>
<evidence type="ECO:0000313" key="1">
    <source>
        <dbReference type="EMBL" id="PON59576.1"/>
    </source>
</evidence>
<dbReference type="OrthoDB" id="9990610at2759"/>
<organism evidence="1 2">
    <name type="scientific">Trema orientale</name>
    <name type="common">Charcoal tree</name>
    <name type="synonym">Celtis orientalis</name>
    <dbReference type="NCBI Taxonomy" id="63057"/>
    <lineage>
        <taxon>Eukaryota</taxon>
        <taxon>Viridiplantae</taxon>
        <taxon>Streptophyta</taxon>
        <taxon>Embryophyta</taxon>
        <taxon>Tracheophyta</taxon>
        <taxon>Spermatophyta</taxon>
        <taxon>Magnoliopsida</taxon>
        <taxon>eudicotyledons</taxon>
        <taxon>Gunneridae</taxon>
        <taxon>Pentapetalae</taxon>
        <taxon>rosids</taxon>
        <taxon>fabids</taxon>
        <taxon>Rosales</taxon>
        <taxon>Cannabaceae</taxon>
        <taxon>Trema</taxon>
    </lineage>
</organism>
<sequence>MKDLKYGKEFHGYLIRNQIELSTGIGSALISMYSRYEYLELACSVFSALSTEDVVICNSIIAACAHSRQGVSALNMLKR</sequence>
<dbReference type="STRING" id="63057.A0A2P5CEW6"/>
<dbReference type="InParanoid" id="A0A2P5CEW6"/>
<dbReference type="InterPro" id="IPR011990">
    <property type="entry name" value="TPR-like_helical_dom_sf"/>
</dbReference>
<proteinExistence type="predicted"/>
<dbReference type="Proteomes" id="UP000237000">
    <property type="component" value="Unassembled WGS sequence"/>
</dbReference>
<dbReference type="PANTHER" id="PTHR47926">
    <property type="entry name" value="PENTATRICOPEPTIDE REPEAT-CONTAINING PROTEIN"/>
    <property type="match status" value="1"/>
</dbReference>
<accession>A0A2P5CEW6</accession>
<evidence type="ECO:0008006" key="3">
    <source>
        <dbReference type="Google" id="ProtNLM"/>
    </source>
</evidence>
<keyword evidence="2" id="KW-1185">Reference proteome</keyword>
<comment type="caution">
    <text evidence="1">The sequence shown here is derived from an EMBL/GenBank/DDBJ whole genome shotgun (WGS) entry which is preliminary data.</text>
</comment>
<dbReference type="GO" id="GO:0003723">
    <property type="term" value="F:RNA binding"/>
    <property type="evidence" value="ECO:0007669"/>
    <property type="project" value="InterPro"/>
</dbReference>
<dbReference type="AlphaFoldDB" id="A0A2P5CEW6"/>
<dbReference type="PANTHER" id="PTHR47926:SF427">
    <property type="entry name" value="TETRATRICOPEPTIDE-LIKE HELICAL DOMAIN SUPERFAMILY"/>
    <property type="match status" value="1"/>
</dbReference>
<dbReference type="EMBL" id="JXTC01000374">
    <property type="protein sequence ID" value="PON59576.1"/>
    <property type="molecule type" value="Genomic_DNA"/>
</dbReference>
<name>A0A2P5CEW6_TREOI</name>
<dbReference type="GO" id="GO:0009451">
    <property type="term" value="P:RNA modification"/>
    <property type="evidence" value="ECO:0007669"/>
    <property type="project" value="InterPro"/>
</dbReference>
<evidence type="ECO:0000313" key="2">
    <source>
        <dbReference type="Proteomes" id="UP000237000"/>
    </source>
</evidence>